<evidence type="ECO:0000313" key="1">
    <source>
        <dbReference type="EMBL" id="GMN71717.1"/>
    </source>
</evidence>
<evidence type="ECO:0000313" key="2">
    <source>
        <dbReference type="Proteomes" id="UP001187192"/>
    </source>
</evidence>
<reference evidence="1" key="1">
    <citation type="submission" date="2023-07" db="EMBL/GenBank/DDBJ databases">
        <title>draft genome sequence of fig (Ficus carica).</title>
        <authorList>
            <person name="Takahashi T."/>
            <person name="Nishimura K."/>
        </authorList>
    </citation>
    <scope>NUCLEOTIDE SEQUENCE</scope>
</reference>
<proteinExistence type="predicted"/>
<organism evidence="1 2">
    <name type="scientific">Ficus carica</name>
    <name type="common">Common fig</name>
    <dbReference type="NCBI Taxonomy" id="3494"/>
    <lineage>
        <taxon>Eukaryota</taxon>
        <taxon>Viridiplantae</taxon>
        <taxon>Streptophyta</taxon>
        <taxon>Embryophyta</taxon>
        <taxon>Tracheophyta</taxon>
        <taxon>Spermatophyta</taxon>
        <taxon>Magnoliopsida</taxon>
        <taxon>eudicotyledons</taxon>
        <taxon>Gunneridae</taxon>
        <taxon>Pentapetalae</taxon>
        <taxon>rosids</taxon>
        <taxon>fabids</taxon>
        <taxon>Rosales</taxon>
        <taxon>Moraceae</taxon>
        <taxon>Ficeae</taxon>
        <taxon>Ficus</taxon>
    </lineage>
</organism>
<name>A0AA88EBK8_FICCA</name>
<keyword evidence="2" id="KW-1185">Reference proteome</keyword>
<feature type="non-terminal residue" evidence="1">
    <location>
        <position position="1"/>
    </location>
</feature>
<dbReference type="EMBL" id="BTGU01011442">
    <property type="protein sequence ID" value="GMN71717.1"/>
    <property type="molecule type" value="Genomic_DNA"/>
</dbReference>
<dbReference type="Proteomes" id="UP001187192">
    <property type="component" value="Unassembled WGS sequence"/>
</dbReference>
<dbReference type="AlphaFoldDB" id="A0AA88EBK8"/>
<gene>
    <name evidence="1" type="ORF">TIFTF001_052724</name>
</gene>
<comment type="caution">
    <text evidence="1">The sequence shown here is derived from an EMBL/GenBank/DDBJ whole genome shotgun (WGS) entry which is preliminary data.</text>
</comment>
<accession>A0AA88EBK8</accession>
<sequence>FYVSEDEATRLWPSAWKPTDIISPLPEVLATTGDEPIYKPVLYSDYVKHFYRKAHDGKLTIDFAKK</sequence>
<protein>
    <submittedName>
        <fullName evidence="1">Uncharacterized protein</fullName>
    </submittedName>
</protein>